<dbReference type="InterPro" id="IPR044831">
    <property type="entry name" value="Ccp1-like"/>
</dbReference>
<comment type="catalytic activity">
    <reaction evidence="1">
        <text>2 a phenolic donor + H2O2 = 2 a phenolic radical donor + 2 H2O</text>
        <dbReference type="Rhea" id="RHEA:56136"/>
        <dbReference type="ChEBI" id="CHEBI:15377"/>
        <dbReference type="ChEBI" id="CHEBI:16240"/>
        <dbReference type="ChEBI" id="CHEBI:139520"/>
        <dbReference type="ChEBI" id="CHEBI:139521"/>
        <dbReference type="EC" id="1.11.1.7"/>
    </reaction>
</comment>
<dbReference type="Pfam" id="PF00141">
    <property type="entry name" value="peroxidase"/>
    <property type="match status" value="1"/>
</dbReference>
<evidence type="ECO:0000256" key="7">
    <source>
        <dbReference type="ARBA" id="ARBA00023002"/>
    </source>
</evidence>
<protein>
    <submittedName>
        <fullName evidence="10">L-ascorbate peroxidase, cytosolic</fullName>
    </submittedName>
</protein>
<keyword evidence="8" id="KW-0408">Iron</keyword>
<name>A0ABQ5I8F8_9ASTR</name>
<evidence type="ECO:0000256" key="3">
    <source>
        <dbReference type="ARBA" id="ARBA00006873"/>
    </source>
</evidence>
<keyword evidence="7" id="KW-0560">Oxidoreductase</keyword>
<evidence type="ECO:0000256" key="2">
    <source>
        <dbReference type="ARBA" id="ARBA00001970"/>
    </source>
</evidence>
<dbReference type="PROSITE" id="PS00435">
    <property type="entry name" value="PEROXIDASE_1"/>
    <property type="match status" value="1"/>
</dbReference>
<organism evidence="10 11">
    <name type="scientific">Tanacetum coccineum</name>
    <dbReference type="NCBI Taxonomy" id="301880"/>
    <lineage>
        <taxon>Eukaryota</taxon>
        <taxon>Viridiplantae</taxon>
        <taxon>Streptophyta</taxon>
        <taxon>Embryophyta</taxon>
        <taxon>Tracheophyta</taxon>
        <taxon>Spermatophyta</taxon>
        <taxon>Magnoliopsida</taxon>
        <taxon>eudicotyledons</taxon>
        <taxon>Gunneridae</taxon>
        <taxon>Pentapetalae</taxon>
        <taxon>asterids</taxon>
        <taxon>campanulids</taxon>
        <taxon>Asterales</taxon>
        <taxon>Asteraceae</taxon>
        <taxon>Asteroideae</taxon>
        <taxon>Anthemideae</taxon>
        <taxon>Anthemidinae</taxon>
        <taxon>Tanacetum</taxon>
    </lineage>
</organism>
<dbReference type="SUPFAM" id="SSF48113">
    <property type="entry name" value="Heme-dependent peroxidases"/>
    <property type="match status" value="1"/>
</dbReference>
<reference evidence="10" key="2">
    <citation type="submission" date="2022-01" db="EMBL/GenBank/DDBJ databases">
        <authorList>
            <person name="Yamashiro T."/>
            <person name="Shiraishi A."/>
            <person name="Satake H."/>
            <person name="Nakayama K."/>
        </authorList>
    </citation>
    <scope>NUCLEOTIDE SEQUENCE</scope>
</reference>
<evidence type="ECO:0000256" key="5">
    <source>
        <dbReference type="ARBA" id="ARBA00022617"/>
    </source>
</evidence>
<comment type="caution">
    <text evidence="10">The sequence shown here is derived from an EMBL/GenBank/DDBJ whole genome shotgun (WGS) entry which is preliminary data.</text>
</comment>
<dbReference type="PROSITE" id="PS50873">
    <property type="entry name" value="PEROXIDASE_4"/>
    <property type="match status" value="1"/>
</dbReference>
<keyword evidence="4 10" id="KW-0575">Peroxidase</keyword>
<evidence type="ECO:0000256" key="8">
    <source>
        <dbReference type="ARBA" id="ARBA00023004"/>
    </source>
</evidence>
<dbReference type="PANTHER" id="PTHR31356:SF65">
    <property type="entry name" value="L-ASCORBATE PEROXIDASE"/>
    <property type="match status" value="1"/>
</dbReference>
<proteinExistence type="inferred from homology"/>
<dbReference type="GO" id="GO:0004601">
    <property type="term" value="F:peroxidase activity"/>
    <property type="evidence" value="ECO:0007669"/>
    <property type="project" value="UniProtKB-KW"/>
</dbReference>
<dbReference type="Gene3D" id="1.10.520.10">
    <property type="match status" value="2"/>
</dbReference>
<sequence length="225" mass="24655">MGKMYPVVTEEYRMALEAAKPKLKAFLIESGCAPLMLRLAFHTAGTFDVKNSRLDVPLRQEFSILSWGDFLMLVGVLAVEVTGGPIVPFHPGRPDMNTPPPEGRLPVPNMGPDQLRNTFINTMGLNDQDIVALSGGHTLGSGHKDKSGVEGSWTRNPLVFDNSYYKELLAGETAGLLKLPSDKALLADPIFRPLVEKFAADQNAFFQAYSESFMKLSELGWADIA</sequence>
<dbReference type="PANTHER" id="PTHR31356">
    <property type="entry name" value="THYLAKOID LUMENAL 29 KDA PROTEIN, CHLOROPLASTIC-RELATED"/>
    <property type="match status" value="1"/>
</dbReference>
<dbReference type="Gene3D" id="1.10.420.10">
    <property type="entry name" value="Peroxidase, domain 2"/>
    <property type="match status" value="1"/>
</dbReference>
<dbReference type="InterPro" id="IPR002016">
    <property type="entry name" value="Haem_peroxidase"/>
</dbReference>
<dbReference type="InterPro" id="IPR010255">
    <property type="entry name" value="Haem_peroxidase_sf"/>
</dbReference>
<keyword evidence="5" id="KW-0349">Heme</keyword>
<dbReference type="InterPro" id="IPR019793">
    <property type="entry name" value="Peroxidases_heam-ligand_BS"/>
</dbReference>
<keyword evidence="11" id="KW-1185">Reference proteome</keyword>
<evidence type="ECO:0000313" key="10">
    <source>
        <dbReference type="EMBL" id="GJT95587.1"/>
    </source>
</evidence>
<dbReference type="InterPro" id="IPR002207">
    <property type="entry name" value="Peroxidase_I"/>
</dbReference>
<dbReference type="PROSITE" id="PS00436">
    <property type="entry name" value="PEROXIDASE_2"/>
    <property type="match status" value="1"/>
</dbReference>
<evidence type="ECO:0000256" key="6">
    <source>
        <dbReference type="ARBA" id="ARBA00022723"/>
    </source>
</evidence>
<dbReference type="InterPro" id="IPR019794">
    <property type="entry name" value="Peroxidases_AS"/>
</dbReference>
<evidence type="ECO:0000313" key="11">
    <source>
        <dbReference type="Proteomes" id="UP001151760"/>
    </source>
</evidence>
<feature type="domain" description="Plant heme peroxidase family profile" evidence="9">
    <location>
        <begin position="63"/>
        <end position="225"/>
    </location>
</feature>
<gene>
    <name evidence="10" type="ORF">Tco_1091105</name>
</gene>
<comment type="cofactor">
    <cofactor evidence="2">
        <name>heme b</name>
        <dbReference type="ChEBI" id="CHEBI:60344"/>
    </cofactor>
</comment>
<dbReference type="PRINTS" id="PR00458">
    <property type="entry name" value="PEROXIDASE"/>
</dbReference>
<reference evidence="10" key="1">
    <citation type="journal article" date="2022" name="Int. J. Mol. Sci.">
        <title>Draft Genome of Tanacetum Coccineum: Genomic Comparison of Closely Related Tanacetum-Family Plants.</title>
        <authorList>
            <person name="Yamashiro T."/>
            <person name="Shiraishi A."/>
            <person name="Nakayama K."/>
            <person name="Satake H."/>
        </authorList>
    </citation>
    <scope>NUCLEOTIDE SEQUENCE</scope>
</reference>
<evidence type="ECO:0000256" key="4">
    <source>
        <dbReference type="ARBA" id="ARBA00022559"/>
    </source>
</evidence>
<evidence type="ECO:0000259" key="9">
    <source>
        <dbReference type="PROSITE" id="PS50873"/>
    </source>
</evidence>
<dbReference type="EMBL" id="BQNB010020404">
    <property type="protein sequence ID" value="GJT95587.1"/>
    <property type="molecule type" value="Genomic_DNA"/>
</dbReference>
<accession>A0ABQ5I8F8</accession>
<evidence type="ECO:0000256" key="1">
    <source>
        <dbReference type="ARBA" id="ARBA00000189"/>
    </source>
</evidence>
<dbReference type="Proteomes" id="UP001151760">
    <property type="component" value="Unassembled WGS sequence"/>
</dbReference>
<dbReference type="PRINTS" id="PR00459">
    <property type="entry name" value="ASPEROXIDASE"/>
</dbReference>
<keyword evidence="6" id="KW-0479">Metal-binding</keyword>
<comment type="similarity">
    <text evidence="3">Belongs to the peroxidase family. Ascorbate peroxidase subfamily.</text>
</comment>